<dbReference type="Gene3D" id="1.10.10.10">
    <property type="entry name" value="Winged helix-like DNA-binding domain superfamily/Winged helix DNA-binding domain"/>
    <property type="match status" value="1"/>
</dbReference>
<comment type="caution">
    <text evidence="2">The sequence shown here is derived from an EMBL/GenBank/DDBJ whole genome shotgun (WGS) entry which is preliminary data.</text>
</comment>
<name>A0A0W8F7V4_9ZZZZ</name>
<dbReference type="InterPro" id="IPR011991">
    <property type="entry name" value="ArsR-like_HTH"/>
</dbReference>
<feature type="domain" description="HTH arsR-type" evidence="1">
    <location>
        <begin position="165"/>
        <end position="247"/>
    </location>
</feature>
<dbReference type="EMBL" id="LNQE01001473">
    <property type="protein sequence ID" value="KUG16927.1"/>
    <property type="molecule type" value="Genomic_DNA"/>
</dbReference>
<dbReference type="InterPro" id="IPR016723">
    <property type="entry name" value="Tscrpt_reg_ArsR_prd"/>
</dbReference>
<gene>
    <name evidence="2" type="ORF">ASZ90_013374</name>
</gene>
<dbReference type="CDD" id="cd00090">
    <property type="entry name" value="HTH_ARSR"/>
    <property type="match status" value="1"/>
</dbReference>
<dbReference type="InterPro" id="IPR001845">
    <property type="entry name" value="HTH_ArsR_DNA-bd_dom"/>
</dbReference>
<dbReference type="SUPFAM" id="SSF46785">
    <property type="entry name" value="Winged helix' DNA-binding domain"/>
    <property type="match status" value="1"/>
</dbReference>
<dbReference type="PIRSF" id="PIRSF018357">
    <property type="entry name" value="Trans_reg_ArsR_prd"/>
    <property type="match status" value="1"/>
</dbReference>
<accession>A0A0W8F7V4</accession>
<organism evidence="2">
    <name type="scientific">hydrocarbon metagenome</name>
    <dbReference type="NCBI Taxonomy" id="938273"/>
    <lineage>
        <taxon>unclassified sequences</taxon>
        <taxon>metagenomes</taxon>
        <taxon>ecological metagenomes</taxon>
    </lineage>
</organism>
<dbReference type="AlphaFoldDB" id="A0A0W8F7V4"/>
<dbReference type="Pfam" id="PF12840">
    <property type="entry name" value="HTH_20"/>
    <property type="match status" value="1"/>
</dbReference>
<dbReference type="InterPro" id="IPR036388">
    <property type="entry name" value="WH-like_DNA-bd_sf"/>
</dbReference>
<dbReference type="SMART" id="SM00418">
    <property type="entry name" value="HTH_ARSR"/>
    <property type="match status" value="1"/>
</dbReference>
<dbReference type="InterPro" id="IPR036390">
    <property type="entry name" value="WH_DNA-bd_sf"/>
</dbReference>
<sequence length="258" mass="29346">MNADLLKEVNGIKSKLDIMHEDMKRFMERSNQQHLNSIVDGCRSDFFDVIRGYATDEIESSLEGKISKDCHMKNACKALFSDLLNSSLDQIKSGEVSADSINDAKSKLEEMRRKSPYDQCKTCFSEVARLLDKQIDLMRSLRVYRENDLTGESMESLPEKETVVELLEPLSNKQRLQILKALFAETKTFSALAELTGLRGGNLLFHLQKLQDGGMILQRHERGDYMISEKGYRALRGVAELYSDLGSKRISSEPIKRP</sequence>
<dbReference type="GO" id="GO:0003700">
    <property type="term" value="F:DNA-binding transcription factor activity"/>
    <property type="evidence" value="ECO:0007669"/>
    <property type="project" value="InterPro"/>
</dbReference>
<evidence type="ECO:0000313" key="2">
    <source>
        <dbReference type="EMBL" id="KUG16927.1"/>
    </source>
</evidence>
<proteinExistence type="predicted"/>
<evidence type="ECO:0000259" key="1">
    <source>
        <dbReference type="SMART" id="SM00418"/>
    </source>
</evidence>
<reference evidence="2" key="1">
    <citation type="journal article" date="2015" name="Proc. Natl. Acad. Sci. U.S.A.">
        <title>Networks of energetic and metabolic interactions define dynamics in microbial communities.</title>
        <authorList>
            <person name="Embree M."/>
            <person name="Liu J.K."/>
            <person name="Al-Bassam M.M."/>
            <person name="Zengler K."/>
        </authorList>
    </citation>
    <scope>NUCLEOTIDE SEQUENCE</scope>
</reference>
<protein>
    <submittedName>
        <fullName evidence="2">Transcriptional regulator, arsr family</fullName>
    </submittedName>
</protein>